<dbReference type="FunFam" id="3.80.10.10:FF:000213">
    <property type="entry name" value="Tyrosine-sulfated glycopeptide receptor 1"/>
    <property type="match status" value="1"/>
</dbReference>
<keyword evidence="7" id="KW-0677">Repeat</keyword>
<evidence type="ECO:0000256" key="6">
    <source>
        <dbReference type="ARBA" id="ARBA00022729"/>
    </source>
</evidence>
<dbReference type="Proteomes" id="UP001152484">
    <property type="component" value="Unassembled WGS sequence"/>
</dbReference>
<organism evidence="13 14">
    <name type="scientific">Cuscuta europaea</name>
    <name type="common">European dodder</name>
    <dbReference type="NCBI Taxonomy" id="41803"/>
    <lineage>
        <taxon>Eukaryota</taxon>
        <taxon>Viridiplantae</taxon>
        <taxon>Streptophyta</taxon>
        <taxon>Embryophyta</taxon>
        <taxon>Tracheophyta</taxon>
        <taxon>Spermatophyta</taxon>
        <taxon>Magnoliopsida</taxon>
        <taxon>eudicotyledons</taxon>
        <taxon>Gunneridae</taxon>
        <taxon>Pentapetalae</taxon>
        <taxon>asterids</taxon>
        <taxon>lamiids</taxon>
        <taxon>Solanales</taxon>
        <taxon>Convolvulaceae</taxon>
        <taxon>Cuscuteae</taxon>
        <taxon>Cuscuta</taxon>
        <taxon>Cuscuta subgen. Cuscuta</taxon>
    </lineage>
</organism>
<sequence>MKSSQLQWLFLISYLQIIISISNISFAAGQCMRDQQSLLLHMRRSLAFNSIASTKLVTWNQSRDCCAWAGVECDSSGHVISLFLNNEAITDGIDNSSSLFHLAHLQRLNLAFNRFNSIPIPPQIYNLTNLTYLNLSYSGFGGQIPTGLSRLTRLVTLDLSNIFPIGQPLALENPNLKQFFDGSKELRELYLDGVNISAQTNGWCQAISSSLPKLRVLSLKSCRLSGPIDPSLLKLHFLSKVYLDQNNLSTIVPEFVANFSNLKILSLSSCNLKGTFPVQILHTLWGIEELVLESNQDLIGELTSFPENGSLRKISVSNTQFSGQLPASINNLSNLSRIDISKCKFSGSIPSTMTKLESLAYVDFSFNNFSGSMPNFQWSNNLAYIDFSWNALTGPLSLNHFKGLSEIVYINLGSNFLSGRLPPSLFSLPSLQKLLLSNNSFDQVDAYLDASAASQLDTLDLSFNNIKGPIPKYFFDLSNLKVLTLSSNLFGGSIQFNSLQSLPNLTRLELSRNNLSVDVSSSASSSFLQITTLTMASCRLKNFPDLRNQSRLMHLDLSDNEIRGKVPYWIWDVGNGRLSHLNLSYNFLEDLEKPYTIPRSLLLLDLQHNQLQGQLPMMPGSSIIYLDYSHNRFNGSIPIDIGNINMVFLSLSYNSFTGRIPISICNASYLLVLDLSHNKLSGPLLSCLLGTVGTLGVLNLRDNQIIGNIPDSFPSDCALKTVDLSENFLQGSIPKSLANCSSLEVLNLGKNKIVDTFPCLLKNISSLHVLVLRSNGFHGHLHCVDNANLSWPSFQLFDIADNHFKGKLPSNFFLSLEGMIGSQNPVSSGSHIRFKYLSLSKWYYESRVMVTMKGNEIELVKILRIFTYVDFSSNNFDRSIPSTIGDLDSLYVLNLSHNSLTGNIPKTIGDLKTIESLDLSGNELHGPIPPELGNLTFLSYLNLSYNRLSGVVPAGDQLNTFDEKSYLGNPGLCGLPLLNTCESPPVSRGDESEIEPDYGEAEMEWEPTALGFLLGLGVYLWLLFRSKRCWEAYEQLDEVLGRLFSQRKVRRPSPGR</sequence>
<comment type="similarity">
    <text evidence="2">Belongs to the RLP family.</text>
</comment>
<reference evidence="13" key="1">
    <citation type="submission" date="2022-07" db="EMBL/GenBank/DDBJ databases">
        <authorList>
            <person name="Macas J."/>
            <person name="Novak P."/>
            <person name="Neumann P."/>
        </authorList>
    </citation>
    <scope>NUCLEOTIDE SEQUENCE</scope>
</reference>
<keyword evidence="8" id="KW-1133">Transmembrane helix</keyword>
<evidence type="ECO:0000256" key="9">
    <source>
        <dbReference type="ARBA" id="ARBA00023136"/>
    </source>
</evidence>
<keyword evidence="3" id="KW-1003">Cell membrane</keyword>
<evidence type="ECO:0000313" key="13">
    <source>
        <dbReference type="EMBL" id="CAH9103317.1"/>
    </source>
</evidence>
<dbReference type="InterPro" id="IPR046956">
    <property type="entry name" value="RLP23-like"/>
</dbReference>
<dbReference type="PRINTS" id="PR00019">
    <property type="entry name" value="LEURICHRPT"/>
</dbReference>
<keyword evidence="6" id="KW-0732">Signal</keyword>
<comment type="caution">
    <text evidence="13">The sequence shown here is derived from an EMBL/GenBank/DDBJ whole genome shotgun (WGS) entry which is preliminary data.</text>
</comment>
<feature type="domain" description="Leucine-rich repeat-containing N-terminal plant-type" evidence="12">
    <location>
        <begin position="35"/>
        <end position="74"/>
    </location>
</feature>
<dbReference type="GO" id="GO:0006952">
    <property type="term" value="P:defense response"/>
    <property type="evidence" value="ECO:0007669"/>
    <property type="project" value="UniProtKB-ARBA"/>
</dbReference>
<dbReference type="EMBL" id="CAMAPE010000045">
    <property type="protein sequence ID" value="CAH9103317.1"/>
    <property type="molecule type" value="Genomic_DNA"/>
</dbReference>
<dbReference type="InterPro" id="IPR001611">
    <property type="entry name" value="Leu-rich_rpt"/>
</dbReference>
<keyword evidence="14" id="KW-1185">Reference proteome</keyword>
<evidence type="ECO:0000313" key="14">
    <source>
        <dbReference type="Proteomes" id="UP001152484"/>
    </source>
</evidence>
<keyword evidence="11" id="KW-0325">Glycoprotein</keyword>
<dbReference type="Pfam" id="PF00560">
    <property type="entry name" value="LRR_1"/>
    <property type="match status" value="6"/>
</dbReference>
<dbReference type="InterPro" id="IPR013210">
    <property type="entry name" value="LRR_N_plant-typ"/>
</dbReference>
<dbReference type="Pfam" id="PF08263">
    <property type="entry name" value="LRRNT_2"/>
    <property type="match status" value="1"/>
</dbReference>
<evidence type="ECO:0000256" key="1">
    <source>
        <dbReference type="ARBA" id="ARBA00004251"/>
    </source>
</evidence>
<keyword evidence="5" id="KW-0812">Transmembrane</keyword>
<protein>
    <recommendedName>
        <fullName evidence="12">Leucine-rich repeat-containing N-terminal plant-type domain-containing protein</fullName>
    </recommendedName>
</protein>
<comment type="subcellular location">
    <subcellularLocation>
        <location evidence="1">Cell membrane</location>
        <topology evidence="1">Single-pass type I membrane protein</topology>
    </subcellularLocation>
</comment>
<evidence type="ECO:0000256" key="2">
    <source>
        <dbReference type="ARBA" id="ARBA00009592"/>
    </source>
</evidence>
<keyword evidence="10" id="KW-0675">Receptor</keyword>
<keyword evidence="9" id="KW-0472">Membrane</keyword>
<evidence type="ECO:0000256" key="7">
    <source>
        <dbReference type="ARBA" id="ARBA00022737"/>
    </source>
</evidence>
<evidence type="ECO:0000256" key="8">
    <source>
        <dbReference type="ARBA" id="ARBA00022989"/>
    </source>
</evidence>
<dbReference type="OrthoDB" id="1394818at2759"/>
<dbReference type="SUPFAM" id="SSF52058">
    <property type="entry name" value="L domain-like"/>
    <property type="match status" value="1"/>
</dbReference>
<dbReference type="AlphaFoldDB" id="A0A9P0ZKC2"/>
<dbReference type="GO" id="GO:0051707">
    <property type="term" value="P:response to other organism"/>
    <property type="evidence" value="ECO:0007669"/>
    <property type="project" value="UniProtKB-ARBA"/>
</dbReference>
<dbReference type="SMART" id="SM00369">
    <property type="entry name" value="LRR_TYP"/>
    <property type="match status" value="7"/>
</dbReference>
<dbReference type="InterPro" id="IPR003591">
    <property type="entry name" value="Leu-rich_rpt_typical-subtyp"/>
</dbReference>
<dbReference type="GO" id="GO:0005886">
    <property type="term" value="C:plasma membrane"/>
    <property type="evidence" value="ECO:0007669"/>
    <property type="project" value="UniProtKB-SubCell"/>
</dbReference>
<dbReference type="InterPro" id="IPR032675">
    <property type="entry name" value="LRR_dom_sf"/>
</dbReference>
<dbReference type="SUPFAM" id="SSF52047">
    <property type="entry name" value="RNI-like"/>
    <property type="match status" value="2"/>
</dbReference>
<dbReference type="Pfam" id="PF13855">
    <property type="entry name" value="LRR_8"/>
    <property type="match status" value="2"/>
</dbReference>
<dbReference type="FunFam" id="3.80.10.10:FF:000041">
    <property type="entry name" value="LRR receptor-like serine/threonine-protein kinase ERECTA"/>
    <property type="match status" value="1"/>
</dbReference>
<keyword evidence="4" id="KW-0433">Leucine-rich repeat</keyword>
<accession>A0A9P0ZKC2</accession>
<evidence type="ECO:0000256" key="3">
    <source>
        <dbReference type="ARBA" id="ARBA00022475"/>
    </source>
</evidence>
<name>A0A9P0ZKC2_CUSEU</name>
<evidence type="ECO:0000256" key="10">
    <source>
        <dbReference type="ARBA" id="ARBA00023170"/>
    </source>
</evidence>
<dbReference type="PANTHER" id="PTHR48061">
    <property type="entry name" value="LEUCINE-RICH REPEAT RECEPTOR PROTEIN KINASE EMS1-LIKE-RELATED"/>
    <property type="match status" value="1"/>
</dbReference>
<evidence type="ECO:0000256" key="4">
    <source>
        <dbReference type="ARBA" id="ARBA00022614"/>
    </source>
</evidence>
<evidence type="ECO:0000259" key="12">
    <source>
        <dbReference type="Pfam" id="PF08263"/>
    </source>
</evidence>
<evidence type="ECO:0000256" key="5">
    <source>
        <dbReference type="ARBA" id="ARBA00022692"/>
    </source>
</evidence>
<evidence type="ECO:0000256" key="11">
    <source>
        <dbReference type="ARBA" id="ARBA00023180"/>
    </source>
</evidence>
<gene>
    <name evidence="13" type="ORF">CEURO_LOCUS16074</name>
</gene>
<dbReference type="Gene3D" id="3.80.10.10">
    <property type="entry name" value="Ribonuclease Inhibitor"/>
    <property type="match status" value="6"/>
</dbReference>
<dbReference type="PANTHER" id="PTHR48061:SF2">
    <property type="entry name" value="RECEPTOR LIKE PROTEIN 30-LIKE"/>
    <property type="match status" value="1"/>
</dbReference>
<proteinExistence type="inferred from homology"/>